<dbReference type="EMBL" id="LDQV01000027">
    <property type="protein sequence ID" value="KTR26145.1"/>
    <property type="molecule type" value="Genomic_DNA"/>
</dbReference>
<dbReference type="Gene3D" id="2.40.50.140">
    <property type="entry name" value="Nucleic acid-binding proteins"/>
    <property type="match status" value="1"/>
</dbReference>
<sequence>MANFEKDQVVTGKVTGIQNFGAFVALDEQTQGLVHISEISHDYVKDINDYVKVGDEVTVKVLDIDEANKKMKLSIKATQEAPKREARAKGPRKNAGRRDAGPAFKQEEAPGFNVLKGKLEEWIEKSNFQK</sequence>
<dbReference type="EMBL" id="LNQL01000001">
    <property type="protein sequence ID" value="KSU50260.1"/>
    <property type="molecule type" value="Genomic_DNA"/>
</dbReference>
<reference evidence="4 7" key="2">
    <citation type="journal article" date="2016" name="Front. Microbiol.">
        <title>Genomic Resource of Rice Seed Associated Bacteria.</title>
        <authorList>
            <person name="Midha S."/>
            <person name="Bansal K."/>
            <person name="Sharma S."/>
            <person name="Kumar N."/>
            <person name="Patil P.P."/>
            <person name="Chaudhry V."/>
            <person name="Patil P.B."/>
        </authorList>
    </citation>
    <scope>NUCLEOTIDE SEQUENCE [LARGE SCALE GENOMIC DNA]</scope>
    <source>
        <strain evidence="4 7">RSA11</strain>
    </source>
</reference>
<feature type="region of interest" description="Disordered" evidence="1">
    <location>
        <begin position="77"/>
        <end position="109"/>
    </location>
</feature>
<dbReference type="GO" id="GO:0005737">
    <property type="term" value="C:cytoplasm"/>
    <property type="evidence" value="ECO:0007669"/>
    <property type="project" value="UniProtKB-ARBA"/>
</dbReference>
<dbReference type="SUPFAM" id="SSF50249">
    <property type="entry name" value="Nucleic acid-binding proteins"/>
    <property type="match status" value="1"/>
</dbReference>
<proteinExistence type="predicted"/>
<evidence type="ECO:0000259" key="2">
    <source>
        <dbReference type="PROSITE" id="PS50126"/>
    </source>
</evidence>
<dbReference type="GO" id="GO:0003735">
    <property type="term" value="F:structural constituent of ribosome"/>
    <property type="evidence" value="ECO:0007669"/>
    <property type="project" value="TreeGrafter"/>
</dbReference>
<dbReference type="AlphaFoldDB" id="A0A0V8GJ13"/>
<dbReference type="GO" id="GO:0006412">
    <property type="term" value="P:translation"/>
    <property type="evidence" value="ECO:0007669"/>
    <property type="project" value="TreeGrafter"/>
</dbReference>
<reference evidence="5 8" key="3">
    <citation type="submission" date="2023-12" db="EMBL/GenBank/DDBJ databases">
        <authorList>
            <person name="Easwaran N."/>
            <person name="Lazarus H.P.S."/>
        </authorList>
    </citation>
    <scope>NUCLEOTIDE SEQUENCE [LARGE SCALE GENOMIC DNA]</scope>
    <source>
        <strain evidence="5 8">VIT-2023</strain>
    </source>
</reference>
<dbReference type="NCBIfam" id="NF040579">
    <property type="entry name" value="S1_dom_CvfD"/>
    <property type="match status" value="1"/>
</dbReference>
<dbReference type="GeneID" id="90838634"/>
<dbReference type="SMART" id="SM00316">
    <property type="entry name" value="S1"/>
    <property type="match status" value="1"/>
</dbReference>
<dbReference type="InterPro" id="IPR003029">
    <property type="entry name" value="S1_domain"/>
</dbReference>
<dbReference type="EMBL" id="JBAWKY010000001">
    <property type="protein sequence ID" value="MEI4461749.1"/>
    <property type="molecule type" value="Genomic_DNA"/>
</dbReference>
<comment type="caution">
    <text evidence="3">The sequence shown here is derived from an EMBL/GenBank/DDBJ whole genome shotgun (WGS) entry which is preliminary data.</text>
</comment>
<dbReference type="Proteomes" id="UP000053797">
    <property type="component" value="Unassembled WGS sequence"/>
</dbReference>
<evidence type="ECO:0000313" key="8">
    <source>
        <dbReference type="Proteomes" id="UP001387110"/>
    </source>
</evidence>
<evidence type="ECO:0000313" key="6">
    <source>
        <dbReference type="Proteomes" id="UP000053797"/>
    </source>
</evidence>
<evidence type="ECO:0000256" key="1">
    <source>
        <dbReference type="SAM" id="MobiDB-lite"/>
    </source>
</evidence>
<dbReference type="PANTHER" id="PTHR10724">
    <property type="entry name" value="30S RIBOSOMAL PROTEIN S1"/>
    <property type="match status" value="1"/>
</dbReference>
<feature type="domain" description="S1 motif" evidence="2">
    <location>
        <begin position="7"/>
        <end position="76"/>
    </location>
</feature>
<evidence type="ECO:0000313" key="4">
    <source>
        <dbReference type="EMBL" id="KTR26145.1"/>
    </source>
</evidence>
<accession>A0A0V8GJ13</accession>
<evidence type="ECO:0000313" key="5">
    <source>
        <dbReference type="EMBL" id="MEI4461749.1"/>
    </source>
</evidence>
<protein>
    <submittedName>
        <fullName evidence="4">General stress protein</fullName>
    </submittedName>
    <submittedName>
        <fullName evidence="3">RNA-binding protein S1</fullName>
    </submittedName>
    <submittedName>
        <fullName evidence="5">S1 domain-containing post-transcriptional regulator GSP13</fullName>
    </submittedName>
</protein>
<dbReference type="FunFam" id="2.40.50.140:FF:000051">
    <property type="entry name" value="RNA-binding transcriptional accessory protein"/>
    <property type="match status" value="1"/>
</dbReference>
<evidence type="ECO:0000313" key="7">
    <source>
        <dbReference type="Proteomes" id="UP000072605"/>
    </source>
</evidence>
<dbReference type="Pfam" id="PF00575">
    <property type="entry name" value="S1"/>
    <property type="match status" value="1"/>
</dbReference>
<name>A0A0V8GJ13_9BACL</name>
<keyword evidence="8" id="KW-1185">Reference proteome</keyword>
<gene>
    <name evidence="5" type="primary">yugI</name>
    <name evidence="3" type="ORF">AS033_02455</name>
    <name evidence="4" type="ORF">RSA11_12170</name>
    <name evidence="5" type="ORF">SZL87_04810</name>
</gene>
<dbReference type="NCBIfam" id="NF005973">
    <property type="entry name" value="PRK08059.1"/>
    <property type="match status" value="1"/>
</dbReference>
<dbReference type="InterPro" id="IPR012340">
    <property type="entry name" value="NA-bd_OB-fold"/>
</dbReference>
<evidence type="ECO:0000313" key="3">
    <source>
        <dbReference type="EMBL" id="KSU50260.1"/>
    </source>
</evidence>
<dbReference type="PROSITE" id="PS50126">
    <property type="entry name" value="S1"/>
    <property type="match status" value="1"/>
</dbReference>
<dbReference type="RefSeq" id="WP_012371159.1">
    <property type="nucleotide sequence ID" value="NZ_FMYN01000001.1"/>
</dbReference>
<reference evidence="3 6" key="1">
    <citation type="journal article" date="2015" name="Int. J. Syst. Evol. Microbiol.">
        <title>Exiguobacterium enclense sp. nov., isolated from sediment.</title>
        <authorList>
            <person name="Dastager S.G."/>
            <person name="Mawlankar R."/>
            <person name="Sonalkar V.V."/>
            <person name="Thorat M.N."/>
            <person name="Mual P."/>
            <person name="Verma A."/>
            <person name="Krishnamurthi S."/>
            <person name="Tang S.K."/>
            <person name="Li W.J."/>
        </authorList>
    </citation>
    <scope>NUCLEOTIDE SEQUENCE [LARGE SCALE GENOMIC DNA]</scope>
    <source>
        <strain evidence="3 6">NIO-1109</strain>
    </source>
</reference>
<dbReference type="OrthoDB" id="9810507at2"/>
<dbReference type="InterPro" id="IPR050437">
    <property type="entry name" value="Ribos_protein_bS1-like"/>
</dbReference>
<feature type="compositionally biased region" description="Basic and acidic residues" evidence="1">
    <location>
        <begin position="96"/>
        <end position="108"/>
    </location>
</feature>
<dbReference type="Proteomes" id="UP001387110">
    <property type="component" value="Unassembled WGS sequence"/>
</dbReference>
<organism evidence="3 6">
    <name type="scientific">Exiguobacterium indicum</name>
    <dbReference type="NCBI Taxonomy" id="296995"/>
    <lineage>
        <taxon>Bacteria</taxon>
        <taxon>Bacillati</taxon>
        <taxon>Bacillota</taxon>
        <taxon>Bacilli</taxon>
        <taxon>Bacillales</taxon>
        <taxon>Bacillales Family XII. Incertae Sedis</taxon>
        <taxon>Exiguobacterium</taxon>
    </lineage>
</organism>
<dbReference type="Proteomes" id="UP000072605">
    <property type="component" value="Unassembled WGS sequence"/>
</dbReference>
<dbReference type="GO" id="GO:0003729">
    <property type="term" value="F:mRNA binding"/>
    <property type="evidence" value="ECO:0007669"/>
    <property type="project" value="UniProtKB-ARBA"/>
</dbReference>